<organism evidence="2 3">
    <name type="scientific">Microvirga terrestris</name>
    <dbReference type="NCBI Taxonomy" id="2791024"/>
    <lineage>
        <taxon>Bacteria</taxon>
        <taxon>Pseudomonadati</taxon>
        <taxon>Pseudomonadota</taxon>
        <taxon>Alphaproteobacteria</taxon>
        <taxon>Hyphomicrobiales</taxon>
        <taxon>Methylobacteriaceae</taxon>
        <taxon>Microvirga</taxon>
    </lineage>
</organism>
<comment type="caution">
    <text evidence="2">The sequence shown here is derived from an EMBL/GenBank/DDBJ whole genome shotgun (WGS) entry which is preliminary data.</text>
</comment>
<keyword evidence="3" id="KW-1185">Reference proteome</keyword>
<sequence>MPRYFFHTFNGHPHPDMEGTELSGLEEARQEAVQTAGEIIRSDSVKTWKGSDWHMEVTDAAGQPVLWLRFSVEEPIRPAK</sequence>
<protein>
    <recommendedName>
        <fullName evidence="1">DUF6894 domain-containing protein</fullName>
    </recommendedName>
</protein>
<evidence type="ECO:0000313" key="2">
    <source>
        <dbReference type="EMBL" id="MBF9198023.1"/>
    </source>
</evidence>
<evidence type="ECO:0000313" key="3">
    <source>
        <dbReference type="Proteomes" id="UP000611708"/>
    </source>
</evidence>
<feature type="domain" description="DUF6894" evidence="1">
    <location>
        <begin position="3"/>
        <end position="70"/>
    </location>
</feature>
<evidence type="ECO:0000259" key="1">
    <source>
        <dbReference type="Pfam" id="PF21834"/>
    </source>
</evidence>
<name>A0ABS0HX19_9HYPH</name>
<dbReference type="InterPro" id="IPR054189">
    <property type="entry name" value="DUF6894"/>
</dbReference>
<gene>
    <name evidence="2" type="ORF">I2H36_18470</name>
</gene>
<proteinExistence type="predicted"/>
<dbReference type="Pfam" id="PF21834">
    <property type="entry name" value="DUF6894"/>
    <property type="match status" value="1"/>
</dbReference>
<dbReference type="RefSeq" id="WP_196265374.1">
    <property type="nucleotide sequence ID" value="NZ_JADQDN010000015.1"/>
</dbReference>
<accession>A0ABS0HX19</accession>
<reference evidence="2 3" key="1">
    <citation type="submission" date="2020-11" db="EMBL/GenBank/DDBJ databases">
        <authorList>
            <person name="Kim M.K."/>
        </authorList>
    </citation>
    <scope>NUCLEOTIDE SEQUENCE [LARGE SCALE GENOMIC DNA]</scope>
    <source>
        <strain evidence="2 3">BT290</strain>
    </source>
</reference>
<dbReference type="EMBL" id="JADQDN010000015">
    <property type="protein sequence ID" value="MBF9198023.1"/>
    <property type="molecule type" value="Genomic_DNA"/>
</dbReference>
<dbReference type="Proteomes" id="UP000611708">
    <property type="component" value="Unassembled WGS sequence"/>
</dbReference>